<evidence type="ECO:0000259" key="4">
    <source>
        <dbReference type="Pfam" id="PF13476"/>
    </source>
</evidence>
<feature type="coiled-coil region" evidence="1">
    <location>
        <begin position="193"/>
        <end position="227"/>
    </location>
</feature>
<reference evidence="5" key="1">
    <citation type="journal article" date="2021" name="PeerJ">
        <title>Extensive microbial diversity within the chicken gut microbiome revealed by metagenomics and culture.</title>
        <authorList>
            <person name="Gilroy R."/>
            <person name="Ravi A."/>
            <person name="Getino M."/>
            <person name="Pursley I."/>
            <person name="Horton D.L."/>
            <person name="Alikhan N.F."/>
            <person name="Baker D."/>
            <person name="Gharbi K."/>
            <person name="Hall N."/>
            <person name="Watson M."/>
            <person name="Adriaenssens E.M."/>
            <person name="Foster-Nyarko E."/>
            <person name="Jarju S."/>
            <person name="Secka A."/>
            <person name="Antonio M."/>
            <person name="Oren A."/>
            <person name="Chaudhuri R.R."/>
            <person name="La Ragione R."/>
            <person name="Hildebrand F."/>
            <person name="Pallen M.J."/>
        </authorList>
    </citation>
    <scope>NUCLEOTIDE SEQUENCE</scope>
    <source>
        <strain evidence="5">CHK192-9172</strain>
    </source>
</reference>
<dbReference type="GO" id="GO:0016887">
    <property type="term" value="F:ATP hydrolysis activity"/>
    <property type="evidence" value="ECO:0007669"/>
    <property type="project" value="InterPro"/>
</dbReference>
<organism evidence="5 6">
    <name type="scientific">Candidatus Eubacterium avistercoris</name>
    <dbReference type="NCBI Taxonomy" id="2838567"/>
    <lineage>
        <taxon>Bacteria</taxon>
        <taxon>Bacillati</taxon>
        <taxon>Bacillota</taxon>
        <taxon>Clostridia</taxon>
        <taxon>Eubacteriales</taxon>
        <taxon>Eubacteriaceae</taxon>
        <taxon>Eubacterium</taxon>
    </lineage>
</organism>
<proteinExistence type="predicted"/>
<accession>A0A9D2D2E2</accession>
<protein>
    <submittedName>
        <fullName evidence="5">AAA family ATPase</fullName>
    </submittedName>
</protein>
<feature type="compositionally biased region" description="Basic and acidic residues" evidence="2">
    <location>
        <begin position="343"/>
        <end position="355"/>
    </location>
</feature>
<dbReference type="InterPro" id="IPR038729">
    <property type="entry name" value="Rad50/SbcC_AAA"/>
</dbReference>
<evidence type="ECO:0000256" key="2">
    <source>
        <dbReference type="SAM" id="MobiDB-lite"/>
    </source>
</evidence>
<feature type="domain" description="Rad50/SbcC-type AAA" evidence="4">
    <location>
        <begin position="28"/>
        <end position="222"/>
    </location>
</feature>
<dbReference type="PANTHER" id="PTHR41259:SF1">
    <property type="entry name" value="DOUBLE-STRAND BREAK REPAIR RAD50 ATPASE, PUTATIVE-RELATED"/>
    <property type="match status" value="1"/>
</dbReference>
<dbReference type="PANTHER" id="PTHR41259">
    <property type="entry name" value="DOUBLE-STRAND BREAK REPAIR RAD50 ATPASE, PUTATIVE-RELATED"/>
    <property type="match status" value="1"/>
</dbReference>
<name>A0A9D2D2E2_9FIRM</name>
<dbReference type="InterPro" id="IPR027417">
    <property type="entry name" value="P-loop_NTPase"/>
</dbReference>
<dbReference type="Pfam" id="PF13476">
    <property type="entry name" value="AAA_23"/>
    <property type="match status" value="1"/>
</dbReference>
<keyword evidence="3" id="KW-0472">Membrane</keyword>
<dbReference type="EMBL" id="DXCH01000145">
    <property type="protein sequence ID" value="HIZ07323.1"/>
    <property type="molecule type" value="Genomic_DNA"/>
</dbReference>
<feature type="transmembrane region" description="Helical" evidence="3">
    <location>
        <begin position="282"/>
        <end position="299"/>
    </location>
</feature>
<keyword evidence="3" id="KW-0812">Transmembrane</keyword>
<dbReference type="Gene3D" id="3.40.50.300">
    <property type="entry name" value="P-loop containing nucleotide triphosphate hydrolases"/>
    <property type="match status" value="2"/>
</dbReference>
<keyword evidence="3" id="KW-1133">Transmembrane helix</keyword>
<dbReference type="GO" id="GO:0006302">
    <property type="term" value="P:double-strand break repair"/>
    <property type="evidence" value="ECO:0007669"/>
    <property type="project" value="InterPro"/>
</dbReference>
<dbReference type="AlphaFoldDB" id="A0A9D2D2E2"/>
<dbReference type="SUPFAM" id="SSF52540">
    <property type="entry name" value="P-loop containing nucleoside triphosphate hydrolases"/>
    <property type="match status" value="1"/>
</dbReference>
<evidence type="ECO:0000313" key="6">
    <source>
        <dbReference type="Proteomes" id="UP000824024"/>
    </source>
</evidence>
<reference evidence="5" key="2">
    <citation type="submission" date="2021-04" db="EMBL/GenBank/DDBJ databases">
        <authorList>
            <person name="Gilroy R."/>
        </authorList>
    </citation>
    <scope>NUCLEOTIDE SEQUENCE</scope>
    <source>
        <strain evidence="5">CHK192-9172</strain>
    </source>
</reference>
<gene>
    <name evidence="5" type="ORF">IAA08_05240</name>
</gene>
<comment type="caution">
    <text evidence="5">The sequence shown here is derived from an EMBL/GenBank/DDBJ whole genome shotgun (WGS) entry which is preliminary data.</text>
</comment>
<evidence type="ECO:0000313" key="5">
    <source>
        <dbReference type="EMBL" id="HIZ07323.1"/>
    </source>
</evidence>
<keyword evidence="1" id="KW-0175">Coiled coil</keyword>
<evidence type="ECO:0000256" key="3">
    <source>
        <dbReference type="SAM" id="Phobius"/>
    </source>
</evidence>
<feature type="region of interest" description="Disordered" evidence="2">
    <location>
        <begin position="343"/>
        <end position="362"/>
    </location>
</feature>
<dbReference type="Proteomes" id="UP000824024">
    <property type="component" value="Unassembled WGS sequence"/>
</dbReference>
<evidence type="ECO:0000256" key="1">
    <source>
        <dbReference type="SAM" id="Coils"/>
    </source>
</evidence>
<sequence length="559" mass="64481">MKKRCITAYMQYWKQWSDKDMIIKEADIKKFGGLENRKIQFSPGINVIYGENEKGKTTLQQFLKAMLFGMEKKRGKMSASNPYMKYEPWDTPSYFVGSLLFETGGKEFYLERNFYHKENSARLVNTKDLEELSVEQGDLQMLLGGVSAAAYENTFCVFQEQKGPGKDLYEMIRDEKSNFSATGDGSFQLSRALALLGEEQKKTEKKQKELEQEREKKRKELAVKEEMLGEEIRQQQGKLCEKKAEMELWRKNILEKKVVLPERRQSEDTEQESGMLHEKRQWNPLIVAGIVCFLLNHLLRDMLKLPTGVWFLFQCVFALMAVWGIVMTARRKHGEQAERIRKEQARQEENRRKAQAEAGADDARANLQSLKGAAAAIEETLQEKEIQRENIQQQKGEYDQPGTEEKELMQKTEAARLACGILGNLAGGLRDEKDDLLNEQMSSILSCITGGKYDHVLLDEKKGVQNVVRMSSRNPECYSEATMQQIYFAFRMAAGRMLIREEPLPFLLDEAFSGYDEKRLTNVLKWLGGEENQILIFTCRHLEGEILRKEGIAFSEIRL</sequence>
<feature type="transmembrane region" description="Helical" evidence="3">
    <location>
        <begin position="311"/>
        <end position="329"/>
    </location>
</feature>